<protein>
    <submittedName>
        <fullName evidence="5">M23 family peptidase</fullName>
    </submittedName>
    <submittedName>
        <fullName evidence="4">Murein DD-endopeptidase MepM/ murein hydrolase activator NlpD</fullName>
    </submittedName>
</protein>
<feature type="region of interest" description="Disordered" evidence="1">
    <location>
        <begin position="285"/>
        <end position="304"/>
    </location>
</feature>
<dbReference type="KEGG" id="trc:DYE49_07000"/>
<proteinExistence type="predicted"/>
<evidence type="ECO:0000313" key="7">
    <source>
        <dbReference type="Proteomes" id="UP000593591"/>
    </source>
</evidence>
<organism evidence="4 6">
    <name type="scientific">Treponema rectale</name>
    <dbReference type="NCBI Taxonomy" id="744512"/>
    <lineage>
        <taxon>Bacteria</taxon>
        <taxon>Pseudomonadati</taxon>
        <taxon>Spirochaetota</taxon>
        <taxon>Spirochaetia</taxon>
        <taxon>Spirochaetales</taxon>
        <taxon>Treponemataceae</taxon>
        <taxon>Treponema</taxon>
    </lineage>
</organism>
<evidence type="ECO:0000256" key="2">
    <source>
        <dbReference type="SAM" id="SignalP"/>
    </source>
</evidence>
<reference evidence="5 7" key="1">
    <citation type="submission" date="2018-08" db="EMBL/GenBank/DDBJ databases">
        <title>The first complete genome of Treponema rectale (CHPAT), a commensal spirochete of the bovine rectum.</title>
        <authorList>
            <person name="Staton G.J."/>
            <person name="Clegg S.R."/>
            <person name="Carter S.D."/>
            <person name="Radford A.D."/>
            <person name="Darby A."/>
            <person name="Hall N."/>
            <person name="Birtles R.J."/>
            <person name="Evans N.J."/>
        </authorList>
    </citation>
    <scope>NUCLEOTIDE SEQUENCE [LARGE SCALE GENOMIC DNA]</scope>
    <source>
        <strain evidence="5 7">CHPA</strain>
    </source>
</reference>
<evidence type="ECO:0000313" key="5">
    <source>
        <dbReference type="EMBL" id="QOS40211.1"/>
    </source>
</evidence>
<feature type="chain" id="PRO_5033643943" evidence="2">
    <location>
        <begin position="26"/>
        <end position="304"/>
    </location>
</feature>
<evidence type="ECO:0000259" key="3">
    <source>
        <dbReference type="Pfam" id="PF01551"/>
    </source>
</evidence>
<dbReference type="Proteomes" id="UP000578697">
    <property type="component" value="Unassembled WGS sequence"/>
</dbReference>
<evidence type="ECO:0000313" key="4">
    <source>
        <dbReference type="EMBL" id="MBB5218075.1"/>
    </source>
</evidence>
<dbReference type="AlphaFoldDB" id="A0A840SBA5"/>
<dbReference type="Pfam" id="PF01551">
    <property type="entry name" value="Peptidase_M23"/>
    <property type="match status" value="1"/>
</dbReference>
<dbReference type="RefSeq" id="WP_184651509.1">
    <property type="nucleotide sequence ID" value="NZ_JACHFR010000001.1"/>
</dbReference>
<dbReference type="PANTHER" id="PTHR21666:SF270">
    <property type="entry name" value="MUREIN HYDROLASE ACTIVATOR ENVC"/>
    <property type="match status" value="1"/>
</dbReference>
<dbReference type="SUPFAM" id="SSF51261">
    <property type="entry name" value="Duplicated hybrid motif"/>
    <property type="match status" value="1"/>
</dbReference>
<keyword evidence="6" id="KW-1185">Reference proteome</keyword>
<accession>A0A840SBA5</accession>
<dbReference type="Proteomes" id="UP000593591">
    <property type="component" value="Chromosome"/>
</dbReference>
<dbReference type="GO" id="GO:0004222">
    <property type="term" value="F:metalloendopeptidase activity"/>
    <property type="evidence" value="ECO:0007669"/>
    <property type="project" value="TreeGrafter"/>
</dbReference>
<dbReference type="InterPro" id="IPR011055">
    <property type="entry name" value="Dup_hybrid_motif"/>
</dbReference>
<reference evidence="4 6" key="2">
    <citation type="submission" date="2020-08" db="EMBL/GenBank/DDBJ databases">
        <title>Genomic Encyclopedia of Type Strains, Phase IV (KMG-IV): sequencing the most valuable type-strain genomes for metagenomic binning, comparative biology and taxonomic classification.</title>
        <authorList>
            <person name="Goeker M."/>
        </authorList>
    </citation>
    <scope>NUCLEOTIDE SEQUENCE [LARGE SCALE GENOMIC DNA]</scope>
    <source>
        <strain evidence="4 6">DSM 103679</strain>
    </source>
</reference>
<keyword evidence="2" id="KW-0732">Signal</keyword>
<sequence length="304" mass="33837">MQKKQLKLRLLTITAVTFLAGLQTAAQQYISIPELSSRNLIFKQYQEQIEDNNTAFFNDRESELSFYTYTCKKKDTLFTVSSRCMLRQETLATVNGILDAKQNIEGMTLILPTINGIFINQNPSNTLEILLRGEYSSKLTDRTPVCTVGRKKYWFLEGEKFSPSTRAFFLISGMRLPLSSATVTSSYGMRISPISGKWKKHEGIDLAAPAGSDVYSCKNGTVTKTISEDPVYGSYIVISHDYSFESLYAHLGKITVTEGQSVSGGEKIGEVGLSGLTTGPHLHFEVHNGGKSRDPSDYLHELKK</sequence>
<name>A0A840SBA5_9SPIR</name>
<gene>
    <name evidence="5" type="ORF">DYE49_07000</name>
    <name evidence="4" type="ORF">HNP77_000419</name>
</gene>
<keyword evidence="4" id="KW-0378">Hydrolase</keyword>
<feature type="domain" description="M23ase beta-sheet core" evidence="3">
    <location>
        <begin position="200"/>
        <end position="295"/>
    </location>
</feature>
<evidence type="ECO:0000313" key="6">
    <source>
        <dbReference type="Proteomes" id="UP000578697"/>
    </source>
</evidence>
<dbReference type="EMBL" id="CP031517">
    <property type="protein sequence ID" value="QOS40211.1"/>
    <property type="molecule type" value="Genomic_DNA"/>
</dbReference>
<dbReference type="Gene3D" id="2.70.70.10">
    <property type="entry name" value="Glucose Permease (Domain IIA)"/>
    <property type="match status" value="1"/>
</dbReference>
<dbReference type="EMBL" id="JACHFR010000001">
    <property type="protein sequence ID" value="MBB5218075.1"/>
    <property type="molecule type" value="Genomic_DNA"/>
</dbReference>
<dbReference type="InterPro" id="IPR050570">
    <property type="entry name" value="Cell_wall_metabolism_enzyme"/>
</dbReference>
<dbReference type="InterPro" id="IPR016047">
    <property type="entry name" value="M23ase_b-sheet_dom"/>
</dbReference>
<evidence type="ECO:0000256" key="1">
    <source>
        <dbReference type="SAM" id="MobiDB-lite"/>
    </source>
</evidence>
<feature type="signal peptide" evidence="2">
    <location>
        <begin position="1"/>
        <end position="25"/>
    </location>
</feature>
<dbReference type="CDD" id="cd12797">
    <property type="entry name" value="M23_peptidase"/>
    <property type="match status" value="1"/>
</dbReference>
<dbReference type="InterPro" id="IPR018392">
    <property type="entry name" value="LysM"/>
</dbReference>
<dbReference type="CDD" id="cd00118">
    <property type="entry name" value="LysM"/>
    <property type="match status" value="1"/>
</dbReference>
<dbReference type="PANTHER" id="PTHR21666">
    <property type="entry name" value="PEPTIDASE-RELATED"/>
    <property type="match status" value="1"/>
</dbReference>